<name>A0A1V1NQS4_9BACT</name>
<dbReference type="EMBL" id="ATBP01003429">
    <property type="protein sequence ID" value="ETR64930.1"/>
    <property type="molecule type" value="Genomic_DNA"/>
</dbReference>
<sequence length="164" mass="18905">MTRLEAIKYIGGRIANLPKAVKARITETAIQESGEILYEFTESNQAGFYADYEAFLGTLVDEDTFFDKQITAMTTDEKNYLYTLRAEAYLMLSELHLLLKRYVDDSIFDKTVQFNSNEITPAYLDEIRQFTSFWLNKASYYQDKIDFEDVEEEASTGSIFLGAI</sequence>
<comment type="caution">
    <text evidence="1">The sequence shown here is derived from an EMBL/GenBank/DDBJ whole genome shotgun (WGS) entry which is preliminary data.</text>
</comment>
<organism evidence="1 2">
    <name type="scientific">Candidatus Magnetoglobus multicellularis str. Araruama</name>
    <dbReference type="NCBI Taxonomy" id="890399"/>
    <lineage>
        <taxon>Bacteria</taxon>
        <taxon>Pseudomonadati</taxon>
        <taxon>Thermodesulfobacteriota</taxon>
        <taxon>Desulfobacteria</taxon>
        <taxon>Desulfobacterales</taxon>
        <taxon>Desulfobacteraceae</taxon>
        <taxon>Candidatus Magnetoglobus</taxon>
    </lineage>
</organism>
<evidence type="ECO:0000313" key="2">
    <source>
        <dbReference type="Proteomes" id="UP000189670"/>
    </source>
</evidence>
<protein>
    <submittedName>
        <fullName evidence="1">Uncharacterized protein</fullName>
    </submittedName>
</protein>
<dbReference type="Proteomes" id="UP000189670">
    <property type="component" value="Unassembled WGS sequence"/>
</dbReference>
<gene>
    <name evidence="1" type="ORF">OMM_15099</name>
</gene>
<accession>A0A1V1NQS4</accession>
<reference evidence="2" key="1">
    <citation type="submission" date="2012-11" db="EMBL/GenBank/DDBJ databases">
        <authorList>
            <person name="Lucero-Rivera Y.E."/>
            <person name="Tovar-Ramirez D."/>
        </authorList>
    </citation>
    <scope>NUCLEOTIDE SEQUENCE [LARGE SCALE GENOMIC DNA]</scope>
    <source>
        <strain evidence="2">Araruama</strain>
    </source>
</reference>
<proteinExistence type="predicted"/>
<evidence type="ECO:0000313" key="1">
    <source>
        <dbReference type="EMBL" id="ETR64930.1"/>
    </source>
</evidence>
<dbReference type="AlphaFoldDB" id="A0A1V1NQS4"/>